<proteinExistence type="predicted"/>
<evidence type="ECO:0008006" key="3">
    <source>
        <dbReference type="Google" id="ProtNLM"/>
    </source>
</evidence>
<comment type="caution">
    <text evidence="1">The sequence shown here is derived from an EMBL/GenBank/DDBJ whole genome shotgun (WGS) entry which is preliminary data.</text>
</comment>
<evidence type="ECO:0000313" key="2">
    <source>
        <dbReference type="Proteomes" id="UP000683139"/>
    </source>
</evidence>
<dbReference type="RefSeq" id="WP_213513336.1">
    <property type="nucleotide sequence ID" value="NZ_BOSE01000001.1"/>
</dbReference>
<dbReference type="AlphaFoldDB" id="A0A920CWF0"/>
<dbReference type="PROSITE" id="PS51257">
    <property type="entry name" value="PROKAR_LIPOPROTEIN"/>
    <property type="match status" value="1"/>
</dbReference>
<protein>
    <recommendedName>
        <fullName evidence="3">DUF3939 domain-containing protein</fullName>
    </recommendedName>
</protein>
<dbReference type="Proteomes" id="UP000683139">
    <property type="component" value="Unassembled WGS sequence"/>
</dbReference>
<dbReference type="EMBL" id="BOSE01000001">
    <property type="protein sequence ID" value="GIP15155.1"/>
    <property type="molecule type" value="Genomic_DNA"/>
</dbReference>
<keyword evidence="2" id="KW-1185">Reference proteome</keyword>
<sequence>MRNNQGTINLLKLSITATLLTLLLSGCLYPQTDSSPTDVVSKEAIRNVQAAVDQYLAEKSVLPIHNSDSTVDRYEKFRVNFDLLKKESYVEHLPSSSFEGGGNFYYLILNEETDPVVKAQNIYLTQKVIDLQRKVDDYKSQHGNLPMTDKLYDGFYGIDYKALNMKTPEVHSPYSGSIAQLMLSESGTVYIDYASDIYQAMLANPELEISEEQDLRALLIEKSDYVPVKGAVYRLLNNEPVPIER</sequence>
<evidence type="ECO:0000313" key="1">
    <source>
        <dbReference type="EMBL" id="GIP15155.1"/>
    </source>
</evidence>
<organism evidence="1 2">
    <name type="scientific">Paenibacillus montaniterrae</name>
    <dbReference type="NCBI Taxonomy" id="429341"/>
    <lineage>
        <taxon>Bacteria</taxon>
        <taxon>Bacillati</taxon>
        <taxon>Bacillota</taxon>
        <taxon>Bacilli</taxon>
        <taxon>Bacillales</taxon>
        <taxon>Paenibacillaceae</taxon>
        <taxon>Paenibacillus</taxon>
    </lineage>
</organism>
<accession>A0A920CWF0</accession>
<reference evidence="1" key="1">
    <citation type="submission" date="2021-03" db="EMBL/GenBank/DDBJ databases">
        <title>Antimicrobial resistance genes in bacteria isolated from Japanese honey, and their potential for conferring macrolide and lincosamide resistance in the American foulbrood pathogen Paenibacillus larvae.</title>
        <authorList>
            <person name="Okamoto M."/>
            <person name="Kumagai M."/>
            <person name="Kanamori H."/>
            <person name="Takamatsu D."/>
        </authorList>
    </citation>
    <scope>NUCLEOTIDE SEQUENCE</scope>
    <source>
        <strain evidence="1">J40TS1</strain>
    </source>
</reference>
<name>A0A920CWF0_9BACL</name>
<gene>
    <name evidence="1" type="ORF">J40TS1_07970</name>
</gene>